<dbReference type="Proteomes" id="UP000736164">
    <property type="component" value="Unassembled WGS sequence"/>
</dbReference>
<evidence type="ECO:0000256" key="3">
    <source>
        <dbReference type="ARBA" id="ARBA00022737"/>
    </source>
</evidence>
<dbReference type="PROSITE" id="PS00018">
    <property type="entry name" value="EF_HAND_1"/>
    <property type="match status" value="1"/>
</dbReference>
<dbReference type="InterPro" id="IPR011992">
    <property type="entry name" value="EF-hand-dom_pair"/>
</dbReference>
<keyword evidence="1 5" id="KW-0853">WD repeat</keyword>
<evidence type="ECO:0000256" key="2">
    <source>
        <dbReference type="ARBA" id="ARBA00022723"/>
    </source>
</evidence>
<feature type="region of interest" description="Disordered" evidence="6">
    <location>
        <begin position="945"/>
        <end position="964"/>
    </location>
</feature>
<sequence length="1071" mass="119874">MCATRDWDSGIWEIYEKEIPVTITGFDQEQNVGLEEELQLEHLQWLKEAFASHVPRDPRPGEGGAGWKDEKGWRSSRGPKQQAGSMSLEEFQSALGTMLGSERWASQMELLFNKVDTSCDGYVDWEEFCTYLLLQYKEKDYTGRQRETFLSTQPVIRHCLYNKVTLPLRFLSVSKEGTLTIWDSNLRILKSQEVSLESSEIAGSRSRIRKWTTDAVCMSDVHKIALATTSRDIHFFDISTASCFEEFYLFGIANVPTCLCYWYDTKAPGSPSVLLWGDDAGNVNVLWFLHPHSGMFETPFTEEKGPQRVFMQDIRDHIRLVSYQLIPGVHREAICRICYERSGDLIITSSGSSSTSVVIMDAHRKKKSYTWKINKGVTCFDFCKSLNLLVTGGVDHTVRLWNQYVTSRPVATLQGHYMAVLDVVIYEPLGQIFSYSKDAVLKVWDISSLCCLRTLLLKFPCVQAGHAVEHGDFPFLLLTSAPHVLLVSCGDYLALLRLQSGGAEGDRLLTHSAPLSCALYNPFFKQVVTGSDDSTVAVWDVETGTKCLQLSNVHGQEEITCMALDSTQRRLITGARNGTIKVWNIQNGHNLHKLEAIAEAEVTGVICFQDNKLLTVGWSRKLALYSITDPGKTYVHADLSWKGGQVHSDDILAVDYCPSLGLLATASFDGELIVWTLDTQRSFVYLRRAPHTAGKVKSKDTAPCSLSQPPILSIFMVQPPVDKLLFLKFRAEDRKCRNGPLLISSEAGFLCWWSVMGSPRKHGQFYAPKRTDESVLGLCTDQENMLLMSGDTAGFIQVWDISEFGLQPGDKAVNGCPPLLYCWRAHDSTVVSMELLLFGSQLFLVSASSDQTARLWSCNGCYVGTFGQKKKWNLKNPSTYQHPRDPWRDTREIEKEEEEEEKTGVRQQSVSGLSPSKEQRLIQDEASGQSFTQSFISSLDSREAESPASGLLDNPAKAPHTKSALGVQVEQGLLRKTVARLERRLAFGDIDSRKLACVGSVCTPFQALATPECQELQLPCDLPMSPWMLSKGLKCVNEADLKSLPLTSRSSDNDQCEDPDRTIVRSRLPLD</sequence>
<feature type="repeat" description="WD" evidence="5">
    <location>
        <begin position="413"/>
        <end position="454"/>
    </location>
</feature>
<keyword evidence="3" id="KW-0677">Repeat</keyword>
<keyword evidence="4" id="KW-0106">Calcium</keyword>
<feature type="compositionally biased region" description="Polar residues" evidence="6">
    <location>
        <begin position="905"/>
        <end position="916"/>
    </location>
</feature>
<dbReference type="InterPro" id="IPR019775">
    <property type="entry name" value="WD40_repeat_CS"/>
</dbReference>
<dbReference type="InterPro" id="IPR002048">
    <property type="entry name" value="EF_hand_dom"/>
</dbReference>
<dbReference type="Pfam" id="PF13833">
    <property type="entry name" value="EF-hand_8"/>
    <property type="match status" value="1"/>
</dbReference>
<gene>
    <name evidence="8" type="primary">Wdr49_1</name>
    <name evidence="8" type="ORF">GTO95_0002206</name>
</gene>
<evidence type="ECO:0000313" key="8">
    <source>
        <dbReference type="EMBL" id="MBN3313526.1"/>
    </source>
</evidence>
<feature type="region of interest" description="Disordered" evidence="6">
    <location>
        <begin position="54"/>
        <end position="86"/>
    </location>
</feature>
<comment type="caution">
    <text evidence="8">The sequence shown here is derived from an EMBL/GenBank/DDBJ whole genome shotgun (WGS) entry which is preliminary data.</text>
</comment>
<evidence type="ECO:0000256" key="6">
    <source>
        <dbReference type="SAM" id="MobiDB-lite"/>
    </source>
</evidence>
<dbReference type="InterPro" id="IPR015943">
    <property type="entry name" value="WD40/YVTN_repeat-like_dom_sf"/>
</dbReference>
<evidence type="ECO:0000256" key="4">
    <source>
        <dbReference type="ARBA" id="ARBA00022837"/>
    </source>
</evidence>
<dbReference type="InterPro" id="IPR020472">
    <property type="entry name" value="WD40_PAC1"/>
</dbReference>
<dbReference type="PROSITE" id="PS50294">
    <property type="entry name" value="WD_REPEATS_REGION"/>
    <property type="match status" value="2"/>
</dbReference>
<dbReference type="PANTHER" id="PTHR44324:SF3">
    <property type="entry name" value="WD REPEAT-CONTAINING PROTEIN 49-LIKE"/>
    <property type="match status" value="1"/>
</dbReference>
<evidence type="ECO:0000256" key="5">
    <source>
        <dbReference type="PROSITE-ProRule" id="PRU00221"/>
    </source>
</evidence>
<evidence type="ECO:0000259" key="7">
    <source>
        <dbReference type="PROSITE" id="PS50222"/>
    </source>
</evidence>
<dbReference type="PROSITE" id="PS50222">
    <property type="entry name" value="EF_HAND_2"/>
    <property type="match status" value="1"/>
</dbReference>
<dbReference type="PRINTS" id="PR00320">
    <property type="entry name" value="GPROTEINBRPT"/>
</dbReference>
<dbReference type="Gene3D" id="1.10.238.10">
    <property type="entry name" value="EF-hand"/>
    <property type="match status" value="1"/>
</dbReference>
<dbReference type="Pfam" id="PF00400">
    <property type="entry name" value="WD40"/>
    <property type="match status" value="6"/>
</dbReference>
<feature type="repeat" description="WD" evidence="5">
    <location>
        <begin position="559"/>
        <end position="593"/>
    </location>
</feature>
<dbReference type="InterPro" id="IPR018247">
    <property type="entry name" value="EF_Hand_1_Ca_BS"/>
</dbReference>
<dbReference type="EMBL" id="JAAWVO010011700">
    <property type="protein sequence ID" value="MBN3313526.1"/>
    <property type="molecule type" value="Genomic_DNA"/>
</dbReference>
<reference evidence="8" key="1">
    <citation type="journal article" date="2021" name="Cell">
        <title>Tracing the genetic footprints of vertebrate landing in non-teleost ray-finned fishes.</title>
        <authorList>
            <person name="Bi X."/>
            <person name="Wang K."/>
            <person name="Yang L."/>
            <person name="Pan H."/>
            <person name="Jiang H."/>
            <person name="Wei Q."/>
            <person name="Fang M."/>
            <person name="Yu H."/>
            <person name="Zhu C."/>
            <person name="Cai Y."/>
            <person name="He Y."/>
            <person name="Gan X."/>
            <person name="Zeng H."/>
            <person name="Yu D."/>
            <person name="Zhu Y."/>
            <person name="Jiang H."/>
            <person name="Qiu Q."/>
            <person name="Yang H."/>
            <person name="Zhang Y.E."/>
            <person name="Wang W."/>
            <person name="Zhu M."/>
            <person name="He S."/>
            <person name="Zhang G."/>
        </authorList>
    </citation>
    <scope>NUCLEOTIDE SEQUENCE</scope>
    <source>
        <strain evidence="8">Allg_001</strain>
    </source>
</reference>
<evidence type="ECO:0000313" key="9">
    <source>
        <dbReference type="Proteomes" id="UP000736164"/>
    </source>
</evidence>
<dbReference type="SUPFAM" id="SSF50978">
    <property type="entry name" value="WD40 repeat-like"/>
    <property type="match status" value="3"/>
</dbReference>
<proteinExistence type="predicted"/>
<accession>A0A8J7T8D6</accession>
<evidence type="ECO:0000256" key="1">
    <source>
        <dbReference type="ARBA" id="ARBA00022574"/>
    </source>
</evidence>
<dbReference type="AlphaFoldDB" id="A0A8J7T8D6"/>
<feature type="repeat" description="WD" evidence="5">
    <location>
        <begin position="644"/>
        <end position="685"/>
    </location>
</feature>
<dbReference type="PROSITE" id="PS50082">
    <property type="entry name" value="WD_REPEATS_2"/>
    <property type="match status" value="5"/>
</dbReference>
<protein>
    <submittedName>
        <fullName evidence="8">WDR49 protein</fullName>
    </submittedName>
</protein>
<feature type="non-terminal residue" evidence="8">
    <location>
        <position position="1"/>
    </location>
</feature>
<feature type="repeat" description="WD" evidence="5">
    <location>
        <begin position="508"/>
        <end position="549"/>
    </location>
</feature>
<dbReference type="InterPro" id="IPR001680">
    <property type="entry name" value="WD40_rpt"/>
</dbReference>
<feature type="domain" description="EF-hand" evidence="7">
    <location>
        <begin position="103"/>
        <end position="138"/>
    </location>
</feature>
<organism evidence="8 9">
    <name type="scientific">Atractosteus spatula</name>
    <name type="common">Alligator gar</name>
    <name type="synonym">Lepisosteus spatula</name>
    <dbReference type="NCBI Taxonomy" id="7917"/>
    <lineage>
        <taxon>Eukaryota</taxon>
        <taxon>Metazoa</taxon>
        <taxon>Chordata</taxon>
        <taxon>Craniata</taxon>
        <taxon>Vertebrata</taxon>
        <taxon>Euteleostomi</taxon>
        <taxon>Actinopterygii</taxon>
        <taxon>Neopterygii</taxon>
        <taxon>Holostei</taxon>
        <taxon>Semionotiformes</taxon>
        <taxon>Lepisosteidae</taxon>
        <taxon>Atractosteus</taxon>
    </lineage>
</organism>
<keyword evidence="9" id="KW-1185">Reference proteome</keyword>
<dbReference type="PANTHER" id="PTHR44324">
    <property type="entry name" value="WD40 REPEAT DOMAIN 95"/>
    <property type="match status" value="1"/>
</dbReference>
<feature type="non-terminal residue" evidence="8">
    <location>
        <position position="1071"/>
    </location>
</feature>
<feature type="region of interest" description="Disordered" evidence="6">
    <location>
        <begin position="894"/>
        <end position="929"/>
    </location>
</feature>
<dbReference type="SUPFAM" id="SSF47473">
    <property type="entry name" value="EF-hand"/>
    <property type="match status" value="1"/>
</dbReference>
<dbReference type="PROSITE" id="PS00678">
    <property type="entry name" value="WD_REPEATS_1"/>
    <property type="match status" value="2"/>
</dbReference>
<dbReference type="GO" id="GO:0005509">
    <property type="term" value="F:calcium ion binding"/>
    <property type="evidence" value="ECO:0007669"/>
    <property type="project" value="InterPro"/>
</dbReference>
<dbReference type="InterPro" id="IPR036322">
    <property type="entry name" value="WD40_repeat_dom_sf"/>
</dbReference>
<dbReference type="InterPro" id="IPR051242">
    <property type="entry name" value="WD-EF-hand_domain"/>
</dbReference>
<feature type="repeat" description="WD" evidence="5">
    <location>
        <begin position="377"/>
        <end position="402"/>
    </location>
</feature>
<dbReference type="SMART" id="SM00320">
    <property type="entry name" value="WD40"/>
    <property type="match status" value="10"/>
</dbReference>
<dbReference type="Gene3D" id="2.130.10.10">
    <property type="entry name" value="YVTN repeat-like/Quinoprotein amine dehydrogenase"/>
    <property type="match status" value="3"/>
</dbReference>
<name>A0A8J7T8D6_ATRSP</name>
<keyword evidence="2" id="KW-0479">Metal-binding</keyword>